<dbReference type="PROSITE" id="PS00785">
    <property type="entry name" value="5_NUCLEOTIDASE_1"/>
    <property type="match status" value="1"/>
</dbReference>
<keyword evidence="1" id="KW-0732">Signal</keyword>
<comment type="similarity">
    <text evidence="2">Belongs to the 5'-nucleotidase family.</text>
</comment>
<name>A0A1I3LXG4_9BACL</name>
<dbReference type="GO" id="GO:0008768">
    <property type="term" value="F:UDP-sugar diphosphatase activity"/>
    <property type="evidence" value="ECO:0007669"/>
    <property type="project" value="TreeGrafter"/>
</dbReference>
<dbReference type="Gene3D" id="3.90.780.10">
    <property type="entry name" value="5'-Nucleotidase, C-terminal domain"/>
    <property type="match status" value="1"/>
</dbReference>
<evidence type="ECO:0000313" key="6">
    <source>
        <dbReference type="Proteomes" id="UP000199545"/>
    </source>
</evidence>
<dbReference type="PRINTS" id="PR01607">
    <property type="entry name" value="APYRASEFAMLY"/>
</dbReference>
<dbReference type="InterPro" id="IPR006179">
    <property type="entry name" value="5_nucleotidase/apyrase"/>
</dbReference>
<protein>
    <submittedName>
        <fullName evidence="5">2',3'-cyclic-nucleotide 2'-phosphodiesterase/5'-or 3'-nucleotidase, 5'-nucleotidase family</fullName>
    </submittedName>
</protein>
<dbReference type="EMBL" id="FORR01000002">
    <property type="protein sequence ID" value="SFI89429.1"/>
    <property type="molecule type" value="Genomic_DNA"/>
</dbReference>
<dbReference type="CDD" id="cd00845">
    <property type="entry name" value="MPP_UshA_N_like"/>
    <property type="match status" value="1"/>
</dbReference>
<accession>A0A1I3LXG4</accession>
<reference evidence="5 6" key="1">
    <citation type="submission" date="2016-10" db="EMBL/GenBank/DDBJ databases">
        <authorList>
            <person name="de Groot N.N."/>
        </authorList>
    </citation>
    <scope>NUCLEOTIDE SEQUENCE [LARGE SCALE GENOMIC DNA]</scope>
    <source>
        <strain evidence="5 6">DSM 44778</strain>
    </source>
</reference>
<dbReference type="AlphaFoldDB" id="A0A1I3LXG4"/>
<dbReference type="OrthoDB" id="9793179at2"/>
<dbReference type="GO" id="GO:0046872">
    <property type="term" value="F:metal ion binding"/>
    <property type="evidence" value="ECO:0007669"/>
    <property type="project" value="InterPro"/>
</dbReference>
<dbReference type="InterPro" id="IPR004843">
    <property type="entry name" value="Calcineurin-like_PHP"/>
</dbReference>
<proteinExistence type="inferred from homology"/>
<dbReference type="RefSeq" id="WP_093228218.1">
    <property type="nucleotide sequence ID" value="NZ_FORR01000002.1"/>
</dbReference>
<dbReference type="GO" id="GO:0000166">
    <property type="term" value="F:nucleotide binding"/>
    <property type="evidence" value="ECO:0007669"/>
    <property type="project" value="UniProtKB-KW"/>
</dbReference>
<dbReference type="Proteomes" id="UP000199545">
    <property type="component" value="Unassembled WGS sequence"/>
</dbReference>
<dbReference type="GO" id="GO:0008253">
    <property type="term" value="F:5'-nucleotidase activity"/>
    <property type="evidence" value="ECO:0007669"/>
    <property type="project" value="TreeGrafter"/>
</dbReference>
<organism evidence="5 6">
    <name type="scientific">Thermoflavimicrobium dichotomicum</name>
    <dbReference type="NCBI Taxonomy" id="46223"/>
    <lineage>
        <taxon>Bacteria</taxon>
        <taxon>Bacillati</taxon>
        <taxon>Bacillota</taxon>
        <taxon>Bacilli</taxon>
        <taxon>Bacillales</taxon>
        <taxon>Thermoactinomycetaceae</taxon>
        <taxon>Thermoflavimicrobium</taxon>
    </lineage>
</organism>
<evidence type="ECO:0000259" key="4">
    <source>
        <dbReference type="Pfam" id="PF02872"/>
    </source>
</evidence>
<dbReference type="Pfam" id="PF02872">
    <property type="entry name" value="5_nucleotid_C"/>
    <property type="match status" value="1"/>
</dbReference>
<dbReference type="InterPro" id="IPR036907">
    <property type="entry name" value="5'-Nucleotdase_C_sf"/>
</dbReference>
<gene>
    <name evidence="5" type="ORF">SAMN05421852_102360</name>
</gene>
<dbReference type="InterPro" id="IPR006146">
    <property type="entry name" value="5'-Nucleotdase_CS"/>
</dbReference>
<keyword evidence="2" id="KW-0547">Nucleotide-binding</keyword>
<dbReference type="Pfam" id="PF00149">
    <property type="entry name" value="Metallophos"/>
    <property type="match status" value="1"/>
</dbReference>
<evidence type="ECO:0000256" key="1">
    <source>
        <dbReference type="ARBA" id="ARBA00022729"/>
    </source>
</evidence>
<dbReference type="GO" id="GO:0009166">
    <property type="term" value="P:nucleotide catabolic process"/>
    <property type="evidence" value="ECO:0007669"/>
    <property type="project" value="InterPro"/>
</dbReference>
<keyword evidence="2" id="KW-0378">Hydrolase</keyword>
<dbReference type="STRING" id="46223.SAMN05421852_102360"/>
<evidence type="ECO:0000313" key="5">
    <source>
        <dbReference type="EMBL" id="SFI89429.1"/>
    </source>
</evidence>
<feature type="domain" description="Calcineurin-like phosphoesterase" evidence="3">
    <location>
        <begin position="9"/>
        <end position="207"/>
    </location>
</feature>
<dbReference type="SUPFAM" id="SSF56300">
    <property type="entry name" value="Metallo-dependent phosphatases"/>
    <property type="match status" value="1"/>
</dbReference>
<dbReference type="PANTHER" id="PTHR11575">
    <property type="entry name" value="5'-NUCLEOTIDASE-RELATED"/>
    <property type="match status" value="1"/>
</dbReference>
<dbReference type="InterPro" id="IPR008334">
    <property type="entry name" value="5'-Nucleotdase_C"/>
</dbReference>
<dbReference type="GO" id="GO:0030288">
    <property type="term" value="C:outer membrane-bounded periplasmic space"/>
    <property type="evidence" value="ECO:0007669"/>
    <property type="project" value="TreeGrafter"/>
</dbReference>
<keyword evidence="6" id="KW-1185">Reference proteome</keyword>
<dbReference type="Gene3D" id="3.60.21.10">
    <property type="match status" value="1"/>
</dbReference>
<sequence length="478" mass="53953">MGQVKRLYILHTNDLHSHLDQTPQIYSLVQRLRQEWSNQGVEGLLVDIGDHMDRARMETEGTDGLVNGAILEATQYDAITLGNNELLTFSKEELRLTYKDASFIVISSNVVDQETDQQPDWLKPWKVFMVNGLRVGVTAVTVPYPSVYELMGWKVQDPLHCLQQVVQKLRSSVDVFIVLSHLGYQRDREMAEVIPGIDLIIGAHTHHLLEEAEQVGTTWIVAAGKFGEYVGKVILEWDVEQSKLQKVTGCCLSVAHEKKANEITHLLSEYREQAKTKLAEPIAYMEKPLQIDWQGESPFGNLLADSLRSWVGAEAALVNSGQLLDHLPAGKITKGQVHALCPHPINPVLLQITGKEIRQTLEESLLDEFRERQIRGLGFRGKVLGSMCVSGLTVMYDPARPAYQRICSIRLGDHLLADNDEVQVATIDMFTFGSGYLALKKGKLLKYYLPEFLRDLIVAQLRQPHAIEECQKKRWIEV</sequence>
<evidence type="ECO:0000256" key="2">
    <source>
        <dbReference type="RuleBase" id="RU362119"/>
    </source>
</evidence>
<feature type="domain" description="5'-Nucleotidase C-terminal" evidence="4">
    <location>
        <begin position="292"/>
        <end position="436"/>
    </location>
</feature>
<dbReference type="InterPro" id="IPR029052">
    <property type="entry name" value="Metallo-depent_PP-like"/>
</dbReference>
<dbReference type="SUPFAM" id="SSF55816">
    <property type="entry name" value="5'-nucleotidase (syn. UDP-sugar hydrolase), C-terminal domain"/>
    <property type="match status" value="1"/>
</dbReference>
<dbReference type="PANTHER" id="PTHR11575:SF23">
    <property type="entry name" value="5-NUCLEOTIDASE FAMILY PROTEIN"/>
    <property type="match status" value="1"/>
</dbReference>
<evidence type="ECO:0000259" key="3">
    <source>
        <dbReference type="Pfam" id="PF00149"/>
    </source>
</evidence>